<protein>
    <submittedName>
        <fullName evidence="2">FBA_2 domain-containing protein</fullName>
    </submittedName>
</protein>
<accession>A0A1I8AVV1</accession>
<keyword evidence="1" id="KW-1185">Reference proteome</keyword>
<sequence>MLHSLQDDDASVPQSGMAAVPFAFLESVCATLRKDSLGTVRSLPDAPSWSSVAEKVEAQTKHFKLKVFLHGLRKFSYDPSISFEEAKQAKYLQCSLLSFTPSYLDQNSTWKVDLPKLLAAVHTKELDMYSIDLTYFESYLNNINPWSLTTVFIYNCKFKSALLLSCWLKKILANKCLSTFSIIQNSFAEPMDPPVDFKEELYDGIVSRGHLDHVAVHNNDSIKDLDISFFKRVLNYWITSRSGFQRQLRVCAHLKRKEKKRKIMKNLYDFGELDELLHASGRENVKIDFVGHILYLEFDLYKM</sequence>
<organism evidence="1 2">
    <name type="scientific">Steinernema glaseri</name>
    <dbReference type="NCBI Taxonomy" id="37863"/>
    <lineage>
        <taxon>Eukaryota</taxon>
        <taxon>Metazoa</taxon>
        <taxon>Ecdysozoa</taxon>
        <taxon>Nematoda</taxon>
        <taxon>Chromadorea</taxon>
        <taxon>Rhabditida</taxon>
        <taxon>Tylenchina</taxon>
        <taxon>Panagrolaimomorpha</taxon>
        <taxon>Strongyloidoidea</taxon>
        <taxon>Steinernematidae</taxon>
        <taxon>Steinernema</taxon>
    </lineage>
</organism>
<proteinExistence type="predicted"/>
<evidence type="ECO:0000313" key="2">
    <source>
        <dbReference type="WBParaSite" id="L893_g9769.t1"/>
    </source>
</evidence>
<dbReference type="WBParaSite" id="L893_g9769.t1">
    <property type="protein sequence ID" value="L893_g9769.t1"/>
    <property type="gene ID" value="L893_g9769"/>
</dbReference>
<name>A0A1I8AVV1_9BILA</name>
<dbReference type="Proteomes" id="UP000095287">
    <property type="component" value="Unplaced"/>
</dbReference>
<reference evidence="2" key="1">
    <citation type="submission" date="2016-11" db="UniProtKB">
        <authorList>
            <consortium name="WormBaseParasite"/>
        </authorList>
    </citation>
    <scope>IDENTIFICATION</scope>
</reference>
<evidence type="ECO:0000313" key="1">
    <source>
        <dbReference type="Proteomes" id="UP000095287"/>
    </source>
</evidence>
<dbReference type="AlphaFoldDB" id="A0A1I8AVV1"/>